<dbReference type="Proteomes" id="UP000092668">
    <property type="component" value="Unassembled WGS sequence"/>
</dbReference>
<evidence type="ECO:0000259" key="4">
    <source>
        <dbReference type="PROSITE" id="PS51898"/>
    </source>
</evidence>
<evidence type="ECO:0000313" key="6">
    <source>
        <dbReference type="Proteomes" id="UP000092668"/>
    </source>
</evidence>
<dbReference type="GO" id="GO:0006310">
    <property type="term" value="P:DNA recombination"/>
    <property type="evidence" value="ECO:0007669"/>
    <property type="project" value="UniProtKB-KW"/>
</dbReference>
<dbReference type="InterPro" id="IPR013762">
    <property type="entry name" value="Integrase-like_cat_sf"/>
</dbReference>
<dbReference type="GO" id="GO:0015074">
    <property type="term" value="P:DNA integration"/>
    <property type="evidence" value="ECO:0007669"/>
    <property type="project" value="InterPro"/>
</dbReference>
<feature type="domain" description="Tyr recombinase" evidence="4">
    <location>
        <begin position="186"/>
        <end position="388"/>
    </location>
</feature>
<dbReference type="PANTHER" id="PTHR30349">
    <property type="entry name" value="PHAGE INTEGRASE-RELATED"/>
    <property type="match status" value="1"/>
</dbReference>
<dbReference type="Gene3D" id="1.10.443.10">
    <property type="entry name" value="Intergrase catalytic core"/>
    <property type="match status" value="1"/>
</dbReference>
<dbReference type="InterPro" id="IPR010998">
    <property type="entry name" value="Integrase_recombinase_N"/>
</dbReference>
<comment type="similarity">
    <text evidence="1">Belongs to the 'phage' integrase family.</text>
</comment>
<comment type="caution">
    <text evidence="5">The sequence shown here is derived from an EMBL/GenBank/DDBJ whole genome shotgun (WGS) entry which is preliminary data.</text>
</comment>
<dbReference type="EMBL" id="LFOE01000164">
    <property type="protein sequence ID" value="OBY29149.1"/>
    <property type="molecule type" value="Genomic_DNA"/>
</dbReference>
<gene>
    <name evidence="5" type="ORF">ACT18_24640</name>
</gene>
<sequence>MAGRPPLRIGQHGRITRTQVEPGVWVARCRYRDLDGVTRPVERRTPPNLRDEYGARAEAALLDAIAARRPPGTGPLTGSTSLGELLDRYVERARADGELAPKSVDTYAATIGAVRKRLADIRVSEATPGLLDEILRGIRRDHGATRERHTKVALNAVLTDAVLAGVIAANPVRELKRRRQRRTEAKGAPALAVDQVRTLLGAVEASQVCEQKDLRDAVILLAATGLRRGELLALRWEDIDLNNRVAVVSGSIVRLKGKGLVRQDTTKGGSARSVPLPRFAVDALHRRKGDPLRSSTAGVIFPSSTGTLRDPDNFGKQWREVREELGLPDVTSHSFRKTVATLIDDSGLSARIGADQLGHARPSMTQDVYMSRGRVHTEVADVLDEAVRINDE</sequence>
<dbReference type="CDD" id="cd01189">
    <property type="entry name" value="INT_ICEBs1_C_like"/>
    <property type="match status" value="1"/>
</dbReference>
<reference evidence="5 6" key="1">
    <citation type="submission" date="2015-06" db="EMBL/GenBank/DDBJ databases">
        <title>Genome sequence of Mycobacterium kumamotonense strain Roo.</title>
        <authorList>
            <person name="Greninger A.L."/>
            <person name="Cunningham G."/>
            <person name="Miller S."/>
        </authorList>
    </citation>
    <scope>NUCLEOTIDE SEQUENCE [LARGE SCALE GENOMIC DNA]</scope>
    <source>
        <strain evidence="5 6">Roo</strain>
    </source>
</reference>
<proteinExistence type="inferred from homology"/>
<evidence type="ECO:0000256" key="1">
    <source>
        <dbReference type="ARBA" id="ARBA00008857"/>
    </source>
</evidence>
<keyword evidence="6" id="KW-1185">Reference proteome</keyword>
<dbReference type="SUPFAM" id="SSF56349">
    <property type="entry name" value="DNA breaking-rejoining enzymes"/>
    <property type="match status" value="1"/>
</dbReference>
<dbReference type="Pfam" id="PF00589">
    <property type="entry name" value="Phage_integrase"/>
    <property type="match status" value="1"/>
</dbReference>
<protein>
    <recommendedName>
        <fullName evidence="4">Tyr recombinase domain-containing protein</fullName>
    </recommendedName>
</protein>
<dbReference type="PATRIC" id="fig|354243.3.peg.5168"/>
<dbReference type="AlphaFoldDB" id="A0A1B8S8S2"/>
<dbReference type="PANTHER" id="PTHR30349:SF41">
    <property type="entry name" value="INTEGRASE_RECOMBINASE PROTEIN MJ0367-RELATED"/>
    <property type="match status" value="1"/>
</dbReference>
<keyword evidence="3" id="KW-0233">DNA recombination</keyword>
<keyword evidence="2" id="KW-0238">DNA-binding</keyword>
<evidence type="ECO:0000256" key="2">
    <source>
        <dbReference type="ARBA" id="ARBA00023125"/>
    </source>
</evidence>
<accession>A0A1B8S8S2</accession>
<dbReference type="Gene3D" id="1.10.150.130">
    <property type="match status" value="1"/>
</dbReference>
<organism evidence="5 6">
    <name type="scientific">Mycolicibacter kumamotonensis</name>
    <dbReference type="NCBI Taxonomy" id="354243"/>
    <lineage>
        <taxon>Bacteria</taxon>
        <taxon>Bacillati</taxon>
        <taxon>Actinomycetota</taxon>
        <taxon>Actinomycetes</taxon>
        <taxon>Mycobacteriales</taxon>
        <taxon>Mycobacteriaceae</taxon>
        <taxon>Mycolicibacter</taxon>
    </lineage>
</organism>
<dbReference type="OrthoDB" id="4326943at2"/>
<name>A0A1B8S8S2_9MYCO</name>
<dbReference type="GO" id="GO:0003677">
    <property type="term" value="F:DNA binding"/>
    <property type="evidence" value="ECO:0007669"/>
    <property type="project" value="UniProtKB-KW"/>
</dbReference>
<dbReference type="PROSITE" id="PS51898">
    <property type="entry name" value="TYR_RECOMBINASE"/>
    <property type="match status" value="1"/>
</dbReference>
<dbReference type="InterPro" id="IPR050090">
    <property type="entry name" value="Tyrosine_recombinase_XerCD"/>
</dbReference>
<evidence type="ECO:0000256" key="3">
    <source>
        <dbReference type="ARBA" id="ARBA00023172"/>
    </source>
</evidence>
<dbReference type="InterPro" id="IPR011010">
    <property type="entry name" value="DNA_brk_join_enz"/>
</dbReference>
<evidence type="ECO:0000313" key="5">
    <source>
        <dbReference type="EMBL" id="OBY29149.1"/>
    </source>
</evidence>
<dbReference type="InterPro" id="IPR002104">
    <property type="entry name" value="Integrase_catalytic"/>
</dbReference>